<feature type="compositionally biased region" description="Low complexity" evidence="1">
    <location>
        <begin position="23"/>
        <end position="43"/>
    </location>
</feature>
<sequence>MSRSSSIPGKPIHGLATFSLYSRASSSPPSTSTWRTAASGSSTSPPPRNLSASKNKPEAPPPAAAAPLLFSKVGGSGWAPSRYAGAILSGINSSIGV</sequence>
<protein>
    <submittedName>
        <fullName evidence="2">Copper transporter 5</fullName>
    </submittedName>
</protein>
<accession>A0A830BZY4</accession>
<dbReference type="AlphaFoldDB" id="A0A830BZY4"/>
<keyword evidence="3" id="KW-1185">Reference proteome</keyword>
<evidence type="ECO:0000313" key="2">
    <source>
        <dbReference type="EMBL" id="GFP87581.1"/>
    </source>
</evidence>
<reference evidence="2" key="1">
    <citation type="submission" date="2020-07" db="EMBL/GenBank/DDBJ databases">
        <title>Ethylene signaling mediates host invasion by parasitic plants.</title>
        <authorList>
            <person name="Yoshida S."/>
        </authorList>
    </citation>
    <scope>NUCLEOTIDE SEQUENCE</scope>
    <source>
        <strain evidence="2">Okayama</strain>
    </source>
</reference>
<dbReference type="Proteomes" id="UP000653305">
    <property type="component" value="Unassembled WGS sequence"/>
</dbReference>
<comment type="caution">
    <text evidence="2">The sequence shown here is derived from an EMBL/GenBank/DDBJ whole genome shotgun (WGS) entry which is preliminary data.</text>
</comment>
<proteinExistence type="predicted"/>
<evidence type="ECO:0000256" key="1">
    <source>
        <dbReference type="SAM" id="MobiDB-lite"/>
    </source>
</evidence>
<dbReference type="EMBL" id="BMAC01000149">
    <property type="protein sequence ID" value="GFP87581.1"/>
    <property type="molecule type" value="Genomic_DNA"/>
</dbReference>
<organism evidence="2 3">
    <name type="scientific">Phtheirospermum japonicum</name>
    <dbReference type="NCBI Taxonomy" id="374723"/>
    <lineage>
        <taxon>Eukaryota</taxon>
        <taxon>Viridiplantae</taxon>
        <taxon>Streptophyta</taxon>
        <taxon>Embryophyta</taxon>
        <taxon>Tracheophyta</taxon>
        <taxon>Spermatophyta</taxon>
        <taxon>Magnoliopsida</taxon>
        <taxon>eudicotyledons</taxon>
        <taxon>Gunneridae</taxon>
        <taxon>Pentapetalae</taxon>
        <taxon>asterids</taxon>
        <taxon>lamiids</taxon>
        <taxon>Lamiales</taxon>
        <taxon>Orobanchaceae</taxon>
        <taxon>Orobanchaceae incertae sedis</taxon>
        <taxon>Phtheirospermum</taxon>
    </lineage>
</organism>
<dbReference type="OrthoDB" id="73901at2759"/>
<evidence type="ECO:0000313" key="3">
    <source>
        <dbReference type="Proteomes" id="UP000653305"/>
    </source>
</evidence>
<name>A0A830BZY4_9LAMI</name>
<gene>
    <name evidence="2" type="ORF">PHJA_000901800</name>
</gene>
<feature type="region of interest" description="Disordered" evidence="1">
    <location>
        <begin position="23"/>
        <end position="65"/>
    </location>
</feature>